<accession>A0ABS8V5Y1</accession>
<dbReference type="Proteomes" id="UP000823775">
    <property type="component" value="Unassembled WGS sequence"/>
</dbReference>
<organism evidence="1 2">
    <name type="scientific">Datura stramonium</name>
    <name type="common">Jimsonweed</name>
    <name type="synonym">Common thornapple</name>
    <dbReference type="NCBI Taxonomy" id="4076"/>
    <lineage>
        <taxon>Eukaryota</taxon>
        <taxon>Viridiplantae</taxon>
        <taxon>Streptophyta</taxon>
        <taxon>Embryophyta</taxon>
        <taxon>Tracheophyta</taxon>
        <taxon>Spermatophyta</taxon>
        <taxon>Magnoliopsida</taxon>
        <taxon>eudicotyledons</taxon>
        <taxon>Gunneridae</taxon>
        <taxon>Pentapetalae</taxon>
        <taxon>asterids</taxon>
        <taxon>lamiids</taxon>
        <taxon>Solanales</taxon>
        <taxon>Solanaceae</taxon>
        <taxon>Solanoideae</taxon>
        <taxon>Datureae</taxon>
        <taxon>Datura</taxon>
    </lineage>
</organism>
<dbReference type="EMBL" id="JACEIK010003451">
    <property type="protein sequence ID" value="MCD9641761.1"/>
    <property type="molecule type" value="Genomic_DNA"/>
</dbReference>
<name>A0ABS8V5Y1_DATST</name>
<proteinExistence type="predicted"/>
<protein>
    <submittedName>
        <fullName evidence="1">Uncharacterized protein</fullName>
    </submittedName>
</protein>
<gene>
    <name evidence="1" type="ORF">HAX54_028194</name>
</gene>
<evidence type="ECO:0000313" key="2">
    <source>
        <dbReference type="Proteomes" id="UP000823775"/>
    </source>
</evidence>
<keyword evidence="2" id="KW-1185">Reference proteome</keyword>
<sequence length="135" mass="14385">MLATATDAAHIVGTRTAAPRTQPLPKPSHCSRLPCSVCICRRRTSTSPRLAPPRLPPGAWQLASCPSVTSTATADSAPHNVFKFVGVSDIGSIDNSLDTQTGDTKKRKEMQPRSGVWPHFVKVVGNGIGRAMQVL</sequence>
<reference evidence="1 2" key="1">
    <citation type="journal article" date="2021" name="BMC Genomics">
        <title>Datura genome reveals duplications of psychoactive alkaloid biosynthetic genes and high mutation rate following tissue culture.</title>
        <authorList>
            <person name="Rajewski A."/>
            <person name="Carter-House D."/>
            <person name="Stajich J."/>
            <person name="Litt A."/>
        </authorList>
    </citation>
    <scope>NUCLEOTIDE SEQUENCE [LARGE SCALE GENOMIC DNA]</scope>
    <source>
        <strain evidence="1">AR-01</strain>
    </source>
</reference>
<comment type="caution">
    <text evidence="1">The sequence shown here is derived from an EMBL/GenBank/DDBJ whole genome shotgun (WGS) entry which is preliminary data.</text>
</comment>
<evidence type="ECO:0000313" key="1">
    <source>
        <dbReference type="EMBL" id="MCD9641761.1"/>
    </source>
</evidence>